<evidence type="ECO:0000313" key="2">
    <source>
        <dbReference type="EMBL" id="KMQ80723.1"/>
    </source>
</evidence>
<feature type="domain" description="Domain X" evidence="1">
    <location>
        <begin position="9"/>
        <end position="95"/>
    </location>
</feature>
<sequence>MPRERVYAFCRRKKLGNLDMRNGRVHPQLMESSVAEIIVAYNLEFRGFANYYAIADGAKASLDKLELVMLRSLLTTVACRRRSTRRQAEEYLKMGSDHGVTTMSRGEPRIHKIWKLKHLIMKTWDNPIVDAITVGSRIAASPNDLVTRLSAEQCEACGDTPIVRSKCIIPTA</sequence>
<comment type="caution">
    <text evidence="2">The sequence shown here is derived from an EMBL/GenBank/DDBJ whole genome shotgun (WGS) entry which is preliminary data.</text>
</comment>
<keyword evidence="2" id="KW-0808">Transferase</keyword>
<proteinExistence type="predicted"/>
<keyword evidence="2" id="KW-0548">Nucleotidyltransferase</keyword>
<dbReference type="EC" id="2.7.7.49" evidence="2"/>
<dbReference type="GO" id="GO:0003964">
    <property type="term" value="F:RNA-directed DNA polymerase activity"/>
    <property type="evidence" value="ECO:0007669"/>
    <property type="project" value="UniProtKB-KW"/>
</dbReference>
<evidence type="ECO:0000313" key="3">
    <source>
        <dbReference type="Proteomes" id="UP000242951"/>
    </source>
</evidence>
<keyword evidence="2" id="KW-0695">RNA-directed DNA polymerase</keyword>
<gene>
    <name evidence="2" type="ORF">BPMI_02522c</name>
</gene>
<protein>
    <submittedName>
        <fullName evidence="2">Retron-type RNA-directed DNA polymerase</fullName>
        <ecNumber evidence="2">2.7.7.49</ecNumber>
    </submittedName>
</protein>
<dbReference type="Pfam" id="PF01348">
    <property type="entry name" value="Intron_maturas2"/>
    <property type="match status" value="1"/>
</dbReference>
<dbReference type="EMBL" id="LELG01000049">
    <property type="protein sequence ID" value="KMQ80723.1"/>
    <property type="molecule type" value="Genomic_DNA"/>
</dbReference>
<name>A0ABR5HNQ7_9BURK</name>
<keyword evidence="3" id="KW-1185">Reference proteome</keyword>
<reference evidence="2 3" key="1">
    <citation type="submission" date="2015-06" db="EMBL/GenBank/DDBJ databases">
        <title>Comparative genomics of Burkholderia leaf nodule symbionts.</title>
        <authorList>
            <person name="Carlier A."/>
            <person name="Eberl L."/>
            <person name="Pinto-Carbo M."/>
        </authorList>
    </citation>
    <scope>NUCLEOTIDE SEQUENCE [LARGE SCALE GENOMIC DNA]</scope>
    <source>
        <strain evidence="2 3">UZHbot3</strain>
    </source>
</reference>
<evidence type="ECO:0000259" key="1">
    <source>
        <dbReference type="Pfam" id="PF01348"/>
    </source>
</evidence>
<accession>A0ABR5HNQ7</accession>
<organism evidence="2 3">
    <name type="scientific">Candidatus Burkholderia pumila</name>
    <dbReference type="NCBI Taxonomy" id="1090375"/>
    <lineage>
        <taxon>Bacteria</taxon>
        <taxon>Pseudomonadati</taxon>
        <taxon>Pseudomonadota</taxon>
        <taxon>Betaproteobacteria</taxon>
        <taxon>Burkholderiales</taxon>
        <taxon>Burkholderiaceae</taxon>
        <taxon>Burkholderia</taxon>
    </lineage>
</organism>
<dbReference type="Proteomes" id="UP000242951">
    <property type="component" value="Unassembled WGS sequence"/>
</dbReference>
<dbReference type="InterPro" id="IPR024937">
    <property type="entry name" value="Domain_X"/>
</dbReference>